<dbReference type="FunFam" id="1.10.275.10:FF:000001">
    <property type="entry name" value="Fumarate hydratase, mitochondrial"/>
    <property type="match status" value="1"/>
</dbReference>
<dbReference type="SUPFAM" id="SSF48557">
    <property type="entry name" value="L-aspartase-like"/>
    <property type="match status" value="1"/>
</dbReference>
<keyword evidence="3" id="KW-0028">Amino-acid biosynthesis</keyword>
<dbReference type="PANTHER" id="PTHR42696:SF2">
    <property type="entry name" value="ASPARTATE AMMONIA-LYASE"/>
    <property type="match status" value="1"/>
</dbReference>
<dbReference type="eggNOG" id="COG1027">
    <property type="taxonomic scope" value="Bacteria"/>
</dbReference>
<evidence type="ECO:0000259" key="6">
    <source>
        <dbReference type="Pfam" id="PF10415"/>
    </source>
</evidence>
<evidence type="ECO:0000256" key="2">
    <source>
        <dbReference type="ARBA" id="ARBA00012992"/>
    </source>
</evidence>
<evidence type="ECO:0000256" key="1">
    <source>
        <dbReference type="ARBA" id="ARBA00001494"/>
    </source>
</evidence>
<sequence>MFRIEQDLIGEVKIPKDAYYGIHTARAAENFKVSNNRVHPELIKALAVVKQAAADANMTVGLLDRKIGDAIYQAAGEIAEGKYLDQFIVDALQGGAGTSTNMNMNEVVANRAIELLGGEKGDYSLVHPINHVNMSQSTNDVYPTALRIAAMRMLQPLSESCAVLQGALQKKEAEFAGVLKVGRTEMQDAVPITLGQEFSAYAEAISRDRWRLYKVEERLRQINLGGTAVGTGLNAQRRYIYTVVERLRGLTGLGLSRAENMIDVTQNADVFVEVSGLIKANATTLAKIASDLRLLSSGPRAGLAEIKLPDLQAGSSIMPGKVNPVMPEMITQVAYQVIAHDMAITLAVQAGQLELNAFLPLIAANLLPAMEILSQAMRLFADRCILGISADKERCRELLHNSISIVTTLVPHIGYDEAAKIAKEALQRNTGVRQVILEKGIMTAEDLDAVLKPETAVKAGVLGR</sequence>
<evidence type="ECO:0000313" key="8">
    <source>
        <dbReference type="Proteomes" id="UP000009226"/>
    </source>
</evidence>
<dbReference type="AlphaFoldDB" id="F6B7P5"/>
<dbReference type="EMBL" id="CP002736">
    <property type="protein sequence ID" value="AEF93417.1"/>
    <property type="molecule type" value="Genomic_DNA"/>
</dbReference>
<evidence type="ECO:0000256" key="3">
    <source>
        <dbReference type="ARBA" id="ARBA00022605"/>
    </source>
</evidence>
<evidence type="ECO:0000259" key="5">
    <source>
        <dbReference type="Pfam" id="PF00206"/>
    </source>
</evidence>
<dbReference type="GO" id="GO:0005829">
    <property type="term" value="C:cytosol"/>
    <property type="evidence" value="ECO:0007669"/>
    <property type="project" value="TreeGrafter"/>
</dbReference>
<dbReference type="GO" id="GO:0008797">
    <property type="term" value="F:aspartate ammonia-lyase activity"/>
    <property type="evidence" value="ECO:0007669"/>
    <property type="project" value="UniProtKB-EC"/>
</dbReference>
<dbReference type="Gene3D" id="1.20.200.10">
    <property type="entry name" value="Fumarase/aspartase (Central domain)"/>
    <property type="match status" value="1"/>
</dbReference>
<dbReference type="Gene3D" id="1.10.275.10">
    <property type="entry name" value="Fumarase/aspartase (N-terminal domain)"/>
    <property type="match status" value="1"/>
</dbReference>
<reference evidence="7" key="1">
    <citation type="submission" date="2011-05" db="EMBL/GenBank/DDBJ databases">
        <title>Complete sequence of Desulfotomaculum carboxydivorans CO-1-SRB.</title>
        <authorList>
            <consortium name="US DOE Joint Genome Institute"/>
            <person name="Lucas S."/>
            <person name="Han J."/>
            <person name="Lapidus A."/>
            <person name="Cheng J.-F."/>
            <person name="Goodwin L."/>
            <person name="Pitluck S."/>
            <person name="Peters L."/>
            <person name="Mikhailova N."/>
            <person name="Lu M."/>
            <person name="Han C."/>
            <person name="Tapia R."/>
            <person name="Land M."/>
            <person name="Hauser L."/>
            <person name="Kyrpides N."/>
            <person name="Ivanova N."/>
            <person name="Pagani I."/>
            <person name="Stams A."/>
            <person name="Plugge C."/>
            <person name="Muyzer G."/>
            <person name="Kuever J."/>
            <person name="Parshina S."/>
            <person name="Ivanova A."/>
            <person name="Nazina T."/>
            <person name="Woyke T."/>
        </authorList>
    </citation>
    <scope>NUCLEOTIDE SEQUENCE [LARGE SCALE GENOMIC DNA]</scope>
    <source>
        <strain evidence="7">CO-1-SRB</strain>
    </source>
</reference>
<dbReference type="EC" id="4.3.1.1" evidence="2"/>
<evidence type="ECO:0000313" key="7">
    <source>
        <dbReference type="EMBL" id="AEF93417.1"/>
    </source>
</evidence>
<dbReference type="GO" id="GO:0008652">
    <property type="term" value="P:amino acid biosynthetic process"/>
    <property type="evidence" value="ECO:0007669"/>
    <property type="project" value="UniProtKB-KW"/>
</dbReference>
<dbReference type="Pfam" id="PF00206">
    <property type="entry name" value="Lyase_1"/>
    <property type="match status" value="1"/>
</dbReference>
<dbReference type="Gene3D" id="1.10.40.30">
    <property type="entry name" value="Fumarase/aspartase (C-terminal domain)"/>
    <property type="match status" value="1"/>
</dbReference>
<dbReference type="InterPro" id="IPR008948">
    <property type="entry name" value="L-Aspartase-like"/>
</dbReference>
<dbReference type="KEGG" id="dca:Desca_0525"/>
<dbReference type="Proteomes" id="UP000009226">
    <property type="component" value="Chromosome"/>
</dbReference>
<dbReference type="PANTHER" id="PTHR42696">
    <property type="entry name" value="ASPARTATE AMMONIA-LYASE"/>
    <property type="match status" value="1"/>
</dbReference>
<dbReference type="GO" id="GO:0006531">
    <property type="term" value="P:aspartate metabolic process"/>
    <property type="evidence" value="ECO:0007669"/>
    <property type="project" value="TreeGrafter"/>
</dbReference>
<dbReference type="InterPro" id="IPR018951">
    <property type="entry name" value="Fumarase_C_C"/>
</dbReference>
<dbReference type="GO" id="GO:0006099">
    <property type="term" value="P:tricarboxylic acid cycle"/>
    <property type="evidence" value="ECO:0007669"/>
    <property type="project" value="InterPro"/>
</dbReference>
<dbReference type="CDD" id="cd01357">
    <property type="entry name" value="Aspartase"/>
    <property type="match status" value="1"/>
</dbReference>
<gene>
    <name evidence="7" type="ordered locus">Desca_0525</name>
</gene>
<dbReference type="FunFam" id="1.10.40.30:FF:000002">
    <property type="entry name" value="Fumarate hydratase class II"/>
    <property type="match status" value="1"/>
</dbReference>
<dbReference type="HOGENOM" id="CLU_021594_4_1_9"/>
<keyword evidence="8" id="KW-1185">Reference proteome</keyword>
<organism evidence="7 8">
    <name type="scientific">Desulfotomaculum nigrificans (strain DSM 14880 / VKM B-2319 / CO-1-SRB)</name>
    <name type="common">Desulfotomaculum carboxydivorans</name>
    <dbReference type="NCBI Taxonomy" id="868595"/>
    <lineage>
        <taxon>Bacteria</taxon>
        <taxon>Bacillati</taxon>
        <taxon>Bacillota</taxon>
        <taxon>Clostridia</taxon>
        <taxon>Eubacteriales</taxon>
        <taxon>Desulfotomaculaceae</taxon>
        <taxon>Desulfotomaculum</taxon>
    </lineage>
</organism>
<comment type="catalytic activity">
    <reaction evidence="1">
        <text>L-aspartate = fumarate + NH4(+)</text>
        <dbReference type="Rhea" id="RHEA:16601"/>
        <dbReference type="ChEBI" id="CHEBI:28938"/>
        <dbReference type="ChEBI" id="CHEBI:29806"/>
        <dbReference type="ChEBI" id="CHEBI:29991"/>
        <dbReference type="EC" id="4.3.1.1"/>
    </reaction>
</comment>
<proteinExistence type="predicted"/>
<protein>
    <recommendedName>
        <fullName evidence="2">aspartate ammonia-lyase</fullName>
        <ecNumber evidence="2">4.3.1.1</ecNumber>
    </recommendedName>
</protein>
<name>F6B7P5_DESCC</name>
<dbReference type="RefSeq" id="WP_003541538.1">
    <property type="nucleotide sequence ID" value="NC_015565.1"/>
</dbReference>
<accession>F6B7P5</accession>
<evidence type="ECO:0000256" key="4">
    <source>
        <dbReference type="ARBA" id="ARBA00023239"/>
    </source>
</evidence>
<dbReference type="InterPro" id="IPR024083">
    <property type="entry name" value="Fumarase/histidase_N"/>
</dbReference>
<dbReference type="PROSITE" id="PS00163">
    <property type="entry name" value="FUMARATE_LYASES"/>
    <property type="match status" value="1"/>
</dbReference>
<dbReference type="NCBIfam" id="NF008909">
    <property type="entry name" value="PRK12273.1"/>
    <property type="match status" value="1"/>
</dbReference>
<dbReference type="InterPro" id="IPR020557">
    <property type="entry name" value="Fumarate_lyase_CS"/>
</dbReference>
<dbReference type="InterPro" id="IPR051546">
    <property type="entry name" value="Aspartate_Ammonia-Lyase"/>
</dbReference>
<dbReference type="FunFam" id="1.20.200.10:FF:000001">
    <property type="entry name" value="Fumarate hydratase, mitochondrial"/>
    <property type="match status" value="1"/>
</dbReference>
<dbReference type="Pfam" id="PF10415">
    <property type="entry name" value="FumaraseC_C"/>
    <property type="match status" value="1"/>
</dbReference>
<dbReference type="STRING" id="868595.Desca_0525"/>
<feature type="domain" description="Fumarase C C-terminal" evidence="6">
    <location>
        <begin position="405"/>
        <end position="454"/>
    </location>
</feature>
<dbReference type="InterPro" id="IPR000362">
    <property type="entry name" value="Fumarate_lyase_fam"/>
</dbReference>
<keyword evidence="4 7" id="KW-0456">Lyase</keyword>
<dbReference type="InterPro" id="IPR022761">
    <property type="entry name" value="Fumarate_lyase_N"/>
</dbReference>
<dbReference type="PRINTS" id="PR00149">
    <property type="entry name" value="FUMRATELYASE"/>
</dbReference>
<feature type="domain" description="Fumarate lyase N-terminal" evidence="5">
    <location>
        <begin position="10"/>
        <end position="338"/>
    </location>
</feature>